<dbReference type="InterPro" id="IPR007891">
    <property type="entry name" value="CHASE3"/>
</dbReference>
<dbReference type="PROSITE" id="PS50109">
    <property type="entry name" value="HIS_KIN"/>
    <property type="match status" value="1"/>
</dbReference>
<feature type="transmembrane region" description="Helical" evidence="6">
    <location>
        <begin position="185"/>
        <end position="205"/>
    </location>
</feature>
<dbReference type="InterPro" id="IPR036097">
    <property type="entry name" value="HisK_dim/P_sf"/>
</dbReference>
<dbReference type="SMART" id="SM00387">
    <property type="entry name" value="HATPase_c"/>
    <property type="match status" value="1"/>
</dbReference>
<comment type="caution">
    <text evidence="10">The sequence shown here is derived from an EMBL/GenBank/DDBJ whole genome shotgun (WGS) entry which is preliminary data.</text>
</comment>
<evidence type="ECO:0000256" key="5">
    <source>
        <dbReference type="SAM" id="Coils"/>
    </source>
</evidence>
<dbReference type="PROSITE" id="PS50110">
    <property type="entry name" value="RESPONSE_REGULATORY"/>
    <property type="match status" value="1"/>
</dbReference>
<dbReference type="SUPFAM" id="SSF47384">
    <property type="entry name" value="Homodimeric domain of signal transducing histidine kinase"/>
    <property type="match status" value="1"/>
</dbReference>
<keyword evidence="3 4" id="KW-0597">Phosphoprotein</keyword>
<dbReference type="PRINTS" id="PR00344">
    <property type="entry name" value="BCTRLSENSOR"/>
</dbReference>
<dbReference type="CDD" id="cd00082">
    <property type="entry name" value="HisKA"/>
    <property type="match status" value="1"/>
</dbReference>
<evidence type="ECO:0000256" key="3">
    <source>
        <dbReference type="ARBA" id="ARBA00022553"/>
    </source>
</evidence>
<dbReference type="SUPFAM" id="SSF52172">
    <property type="entry name" value="CheY-like"/>
    <property type="match status" value="1"/>
</dbReference>
<dbReference type="SMART" id="SM00388">
    <property type="entry name" value="HisKA"/>
    <property type="match status" value="1"/>
</dbReference>
<reference evidence="11" key="1">
    <citation type="journal article" date="2019" name="Int. J. Syst. Evol. Microbiol.">
        <title>The Global Catalogue of Microorganisms (GCM) 10K type strain sequencing project: providing services to taxonomists for standard genome sequencing and annotation.</title>
        <authorList>
            <consortium name="The Broad Institute Genomics Platform"/>
            <consortium name="The Broad Institute Genome Sequencing Center for Infectious Disease"/>
            <person name="Wu L."/>
            <person name="Ma J."/>
        </authorList>
    </citation>
    <scope>NUCLEOTIDE SEQUENCE [LARGE SCALE GENOMIC DNA]</scope>
    <source>
        <strain evidence="11">CCUG 55074</strain>
    </source>
</reference>
<name>A0ABW3T6B3_9CAUL</name>
<protein>
    <recommendedName>
        <fullName evidence="2">histidine kinase</fullName>
        <ecNumber evidence="2">2.7.13.3</ecNumber>
    </recommendedName>
</protein>
<sequence length="621" mass="67169">MPARKITRRSTLFMVMGSALLALLLLATLSLASGQAHDNAVVTHTLQVQNRIALVQSLVQDAETGQRGFIITGRPDFREPYDRAVARLSTELDALEHATADNAIQQASMDRLRPLVDQRLARLRVGLGLREAGDLAGATDAVTQGRGKVLMDAIRGELAAMRAEEGRLLAMRRAQAEATAGRLRLALILGFAVLVALTAYAVMALQRQIRALIQTNAELETEAANREQAEAQVRQMQKMEAIGQLTGGIAHDFNNMLSIIIGSLDLAKRRLTSDPERATRSIDNAIDGAERAAALTSRLLAFSRQQPLAPVASDPNRLVQGMSELLRRTIGEQVKLETVLSGGIWRVNADVSQLENGILNLCVNGRDAMPDGGRLTIETANAYLDEEYAKEHQEVTPGQYVMFSVTDTGVGMPPEVIARAFDPFYTTKGVGRGTGLGLSQVFGFVKQSGGHVKIYSEIGQGTSVKIYLPRWMGELTAQAATQSVADLPEGRPGEIILVVEDDERVRKVSVESLRELGYTVIHASSGAEALQILEQEPRIDLLFTDIVMPGMTGRVLADTASERLVGLKVLYTTGYTRNAVVHNGVLDAGVAFLPKPFTIQQLAAKMRQALDGQGANRPSLG</sequence>
<evidence type="ECO:0000313" key="10">
    <source>
        <dbReference type="EMBL" id="MFD1192463.1"/>
    </source>
</evidence>
<keyword evidence="7" id="KW-0732">Signal</keyword>
<evidence type="ECO:0000256" key="1">
    <source>
        <dbReference type="ARBA" id="ARBA00000085"/>
    </source>
</evidence>
<evidence type="ECO:0000256" key="7">
    <source>
        <dbReference type="SAM" id="SignalP"/>
    </source>
</evidence>
<evidence type="ECO:0000259" key="9">
    <source>
        <dbReference type="PROSITE" id="PS50110"/>
    </source>
</evidence>
<dbReference type="InterPro" id="IPR011006">
    <property type="entry name" value="CheY-like_superfamily"/>
</dbReference>
<keyword evidence="11" id="KW-1185">Reference proteome</keyword>
<keyword evidence="6" id="KW-0472">Membrane</keyword>
<feature type="coiled-coil region" evidence="5">
    <location>
        <begin position="202"/>
        <end position="239"/>
    </location>
</feature>
<feature type="signal peptide" evidence="7">
    <location>
        <begin position="1"/>
        <end position="32"/>
    </location>
</feature>
<dbReference type="Pfam" id="PF02518">
    <property type="entry name" value="HATPase_c"/>
    <property type="match status" value="1"/>
</dbReference>
<dbReference type="Pfam" id="PF05227">
    <property type="entry name" value="CHASE3"/>
    <property type="match status" value="1"/>
</dbReference>
<dbReference type="Pfam" id="PF00072">
    <property type="entry name" value="Response_reg"/>
    <property type="match status" value="1"/>
</dbReference>
<evidence type="ECO:0000313" key="11">
    <source>
        <dbReference type="Proteomes" id="UP001597216"/>
    </source>
</evidence>
<dbReference type="PANTHER" id="PTHR43065:SF49">
    <property type="entry name" value="HISTIDINE KINASE"/>
    <property type="match status" value="1"/>
</dbReference>
<dbReference type="InterPro" id="IPR001789">
    <property type="entry name" value="Sig_transdc_resp-reg_receiver"/>
</dbReference>
<dbReference type="EC" id="2.7.13.3" evidence="2"/>
<keyword evidence="6" id="KW-1133">Transmembrane helix</keyword>
<dbReference type="Proteomes" id="UP001597216">
    <property type="component" value="Unassembled WGS sequence"/>
</dbReference>
<feature type="modified residue" description="4-aspartylphosphate" evidence="4">
    <location>
        <position position="545"/>
    </location>
</feature>
<proteinExistence type="predicted"/>
<dbReference type="InterPro" id="IPR003594">
    <property type="entry name" value="HATPase_dom"/>
</dbReference>
<accession>A0ABW3T6B3</accession>
<feature type="domain" description="Response regulatory" evidence="9">
    <location>
        <begin position="495"/>
        <end position="610"/>
    </location>
</feature>
<dbReference type="SUPFAM" id="SSF55874">
    <property type="entry name" value="ATPase domain of HSP90 chaperone/DNA topoisomerase II/histidine kinase"/>
    <property type="match status" value="1"/>
</dbReference>
<evidence type="ECO:0000256" key="4">
    <source>
        <dbReference type="PROSITE-ProRule" id="PRU00169"/>
    </source>
</evidence>
<evidence type="ECO:0000256" key="2">
    <source>
        <dbReference type="ARBA" id="ARBA00012438"/>
    </source>
</evidence>
<feature type="domain" description="Histidine kinase" evidence="8">
    <location>
        <begin position="248"/>
        <end position="472"/>
    </location>
</feature>
<dbReference type="CDD" id="cd19410">
    <property type="entry name" value="HK9-like_sensor"/>
    <property type="match status" value="1"/>
</dbReference>
<dbReference type="EMBL" id="JBHTLQ010000058">
    <property type="protein sequence ID" value="MFD1192463.1"/>
    <property type="molecule type" value="Genomic_DNA"/>
</dbReference>
<dbReference type="PANTHER" id="PTHR43065">
    <property type="entry name" value="SENSOR HISTIDINE KINASE"/>
    <property type="match status" value="1"/>
</dbReference>
<gene>
    <name evidence="10" type="ORF">ACFQ27_17875</name>
</gene>
<dbReference type="Pfam" id="PF00512">
    <property type="entry name" value="HisKA"/>
    <property type="match status" value="1"/>
</dbReference>
<organism evidence="10 11">
    <name type="scientific">Phenylobacterium conjunctum</name>
    <dbReference type="NCBI Taxonomy" id="1298959"/>
    <lineage>
        <taxon>Bacteria</taxon>
        <taxon>Pseudomonadati</taxon>
        <taxon>Pseudomonadota</taxon>
        <taxon>Alphaproteobacteria</taxon>
        <taxon>Caulobacterales</taxon>
        <taxon>Caulobacteraceae</taxon>
        <taxon>Phenylobacterium</taxon>
    </lineage>
</organism>
<keyword evidence="5" id="KW-0175">Coiled coil</keyword>
<evidence type="ECO:0000256" key="6">
    <source>
        <dbReference type="SAM" id="Phobius"/>
    </source>
</evidence>
<dbReference type="CDD" id="cd16919">
    <property type="entry name" value="HATPase_CckA-like"/>
    <property type="match status" value="1"/>
</dbReference>
<dbReference type="RefSeq" id="WP_377354550.1">
    <property type="nucleotide sequence ID" value="NZ_JBHTLQ010000058.1"/>
</dbReference>
<dbReference type="SMART" id="SM00448">
    <property type="entry name" value="REC"/>
    <property type="match status" value="1"/>
</dbReference>
<evidence type="ECO:0000259" key="8">
    <source>
        <dbReference type="PROSITE" id="PS50109"/>
    </source>
</evidence>
<dbReference type="Gene3D" id="3.40.50.2300">
    <property type="match status" value="1"/>
</dbReference>
<dbReference type="InterPro" id="IPR036890">
    <property type="entry name" value="HATPase_C_sf"/>
</dbReference>
<dbReference type="InterPro" id="IPR004358">
    <property type="entry name" value="Sig_transdc_His_kin-like_C"/>
</dbReference>
<dbReference type="Gene3D" id="1.10.287.130">
    <property type="match status" value="1"/>
</dbReference>
<keyword evidence="6" id="KW-0812">Transmembrane</keyword>
<dbReference type="InterPro" id="IPR003661">
    <property type="entry name" value="HisK_dim/P_dom"/>
</dbReference>
<comment type="catalytic activity">
    <reaction evidence="1">
        <text>ATP + protein L-histidine = ADP + protein N-phospho-L-histidine.</text>
        <dbReference type="EC" id="2.7.13.3"/>
    </reaction>
</comment>
<feature type="chain" id="PRO_5045615238" description="histidine kinase" evidence="7">
    <location>
        <begin position="33"/>
        <end position="621"/>
    </location>
</feature>
<dbReference type="InterPro" id="IPR005467">
    <property type="entry name" value="His_kinase_dom"/>
</dbReference>
<dbReference type="Gene3D" id="3.30.565.10">
    <property type="entry name" value="Histidine kinase-like ATPase, C-terminal domain"/>
    <property type="match status" value="1"/>
</dbReference>